<comment type="caution">
    <text evidence="3">The sequence shown here is derived from an EMBL/GenBank/DDBJ whole genome shotgun (WGS) entry which is preliminary data.</text>
</comment>
<dbReference type="Proteomes" id="UP000022910">
    <property type="component" value="Unassembled WGS sequence"/>
</dbReference>
<dbReference type="Gene3D" id="1.25.40.420">
    <property type="match status" value="1"/>
</dbReference>
<reference evidence="3 4" key="1">
    <citation type="submission" date="2014-02" db="EMBL/GenBank/DDBJ databases">
        <title>Single nucleus genome sequencing reveals high similarity among nuclei of an endomycorrhizal fungus.</title>
        <authorList>
            <person name="Lin K."/>
            <person name="Geurts R."/>
            <person name="Zhang Z."/>
            <person name="Limpens E."/>
            <person name="Saunders D.G."/>
            <person name="Mu D."/>
            <person name="Pang E."/>
            <person name="Cao H."/>
            <person name="Cha H."/>
            <person name="Lin T."/>
            <person name="Zhou Q."/>
            <person name="Shang Y."/>
            <person name="Li Y."/>
            <person name="Ivanov S."/>
            <person name="Sharma T."/>
            <person name="Velzen R.V."/>
            <person name="Ruijter N.D."/>
            <person name="Aanen D.K."/>
            <person name="Win J."/>
            <person name="Kamoun S."/>
            <person name="Bisseling T."/>
            <person name="Huang S."/>
        </authorList>
    </citation>
    <scope>NUCLEOTIDE SEQUENCE [LARGE SCALE GENOMIC DNA]</scope>
    <source>
        <strain evidence="4">DAOM197198w</strain>
    </source>
</reference>
<keyword evidence="4" id="KW-1185">Reference proteome</keyword>
<dbReference type="PANTHER" id="PTHR46306">
    <property type="entry name" value="BTB/POZ DOMAIN-CONTAINING PROTEIN 9"/>
    <property type="match status" value="1"/>
</dbReference>
<dbReference type="EMBL" id="JEMT01017264">
    <property type="protein sequence ID" value="EXX68519.1"/>
    <property type="molecule type" value="Genomic_DNA"/>
</dbReference>
<dbReference type="InterPro" id="IPR011333">
    <property type="entry name" value="SKP1/BTB/POZ_sf"/>
</dbReference>
<dbReference type="SMART" id="SM00225">
    <property type="entry name" value="BTB"/>
    <property type="match status" value="1"/>
</dbReference>
<organism evidence="3 4">
    <name type="scientific">Rhizophagus irregularis (strain DAOM 197198w)</name>
    <name type="common">Glomus intraradices</name>
    <dbReference type="NCBI Taxonomy" id="1432141"/>
    <lineage>
        <taxon>Eukaryota</taxon>
        <taxon>Fungi</taxon>
        <taxon>Fungi incertae sedis</taxon>
        <taxon>Mucoromycota</taxon>
        <taxon>Glomeromycotina</taxon>
        <taxon>Glomeromycetes</taxon>
        <taxon>Glomerales</taxon>
        <taxon>Glomeraceae</taxon>
        <taxon>Rhizophagus</taxon>
    </lineage>
</organism>
<dbReference type="Pfam" id="PF07707">
    <property type="entry name" value="BACK"/>
    <property type="match status" value="1"/>
</dbReference>
<dbReference type="InterPro" id="IPR006571">
    <property type="entry name" value="TLDc_dom"/>
</dbReference>
<feature type="domain" description="BTB" evidence="1">
    <location>
        <begin position="23"/>
        <end position="96"/>
    </location>
</feature>
<gene>
    <name evidence="3" type="ORF">RirG_104550</name>
</gene>
<evidence type="ECO:0000259" key="2">
    <source>
        <dbReference type="PROSITE" id="PS51886"/>
    </source>
</evidence>
<name>A0A015KLV5_RHIIW</name>
<dbReference type="HOGENOM" id="CLU_021542_0_2_1"/>
<dbReference type="GO" id="GO:0005737">
    <property type="term" value="C:cytoplasm"/>
    <property type="evidence" value="ECO:0007669"/>
    <property type="project" value="TreeGrafter"/>
</dbReference>
<dbReference type="InterPro" id="IPR011705">
    <property type="entry name" value="BACK"/>
</dbReference>
<dbReference type="Pfam" id="PF07534">
    <property type="entry name" value="TLD"/>
    <property type="match status" value="1"/>
</dbReference>
<evidence type="ECO:0000313" key="3">
    <source>
        <dbReference type="EMBL" id="EXX68519.1"/>
    </source>
</evidence>
<dbReference type="Gene3D" id="3.30.710.10">
    <property type="entry name" value="Potassium Channel Kv1.1, Chain A"/>
    <property type="match status" value="1"/>
</dbReference>
<proteinExistence type="predicted"/>
<dbReference type="Pfam" id="PF00651">
    <property type="entry name" value="BTB"/>
    <property type="match status" value="1"/>
</dbReference>
<sequence>MSKQFFPNLSQNYIEILKDDNYYDITIEVGNDPNVKIFRAHMIILYYRSPFLRRTLSSNKKNDNGALTHIKLSNISPDIFQIILKYIYGGFISLNEQEPSEILKVLAAADQLLLQELVDYLQTYLIENKSEWMEQHFELIYQTCFQSNSLLELQQYCTNFMAKFPEKIFKSLDFTLLSVKSLVSLIKRDDLQMREIEIWEHVLKWGLEKNPTLLPDPTTWSDDEFKKMKNTLQHCLPLIRFFSLSADEFVQKVRPYKKLLGRQLYEELLNSYLNSDSKPNDNILLPRYRNIDGIIDSRIVNLNVISLISRWIDNVDVKSKFAYTRELYLPYEFKLLLRGSKDGFTPKKFHELCDGIPHTVTFIKIKGTEEIIGGYNPLKWESHMHAVYGETKDSFIFFFKNKNNFKDSILSYVQDMNRALFYHAEFGPTFGSDDITIGVDDSEEYDCCWCKQESYKKKIRDTDDLFSIEDYEVFQIIKKDD</sequence>
<dbReference type="PROSITE" id="PS51886">
    <property type="entry name" value="TLDC"/>
    <property type="match status" value="1"/>
</dbReference>
<dbReference type="PROSITE" id="PS50097">
    <property type="entry name" value="BTB"/>
    <property type="match status" value="1"/>
</dbReference>
<dbReference type="CDD" id="cd18186">
    <property type="entry name" value="BTB_POZ_ZBTB_KLHL-like"/>
    <property type="match status" value="1"/>
</dbReference>
<dbReference type="InterPro" id="IPR052407">
    <property type="entry name" value="BTB_POZ_domain_cont_9"/>
</dbReference>
<dbReference type="InterPro" id="IPR000210">
    <property type="entry name" value="BTB/POZ_dom"/>
</dbReference>
<evidence type="ECO:0008006" key="5">
    <source>
        <dbReference type="Google" id="ProtNLM"/>
    </source>
</evidence>
<dbReference type="SMART" id="SM00875">
    <property type="entry name" value="BACK"/>
    <property type="match status" value="1"/>
</dbReference>
<protein>
    <recommendedName>
        <fullName evidence="5">Serine-enriched protein</fullName>
    </recommendedName>
</protein>
<feature type="domain" description="TLDc" evidence="2">
    <location>
        <begin position="298"/>
        <end position="477"/>
    </location>
</feature>
<evidence type="ECO:0000313" key="4">
    <source>
        <dbReference type="Proteomes" id="UP000022910"/>
    </source>
</evidence>
<evidence type="ECO:0000259" key="1">
    <source>
        <dbReference type="PROSITE" id="PS50097"/>
    </source>
</evidence>
<accession>A0A015KLV5</accession>
<dbReference type="PANTHER" id="PTHR46306:SF1">
    <property type="entry name" value="BTB_POZ DOMAIN-CONTAINING PROTEIN 9"/>
    <property type="match status" value="1"/>
</dbReference>
<dbReference type="AlphaFoldDB" id="A0A015KLV5"/>
<dbReference type="SUPFAM" id="SSF54695">
    <property type="entry name" value="POZ domain"/>
    <property type="match status" value="1"/>
</dbReference>